<name>A0ABR1XUZ3_9PEZI</name>
<comment type="caution">
    <text evidence="2">The sequence shown here is derived from an EMBL/GenBank/DDBJ whole genome shotgun (WGS) entry which is preliminary data.</text>
</comment>
<keyword evidence="1" id="KW-0472">Membrane</keyword>
<evidence type="ECO:0000313" key="3">
    <source>
        <dbReference type="Proteomes" id="UP001456524"/>
    </source>
</evidence>
<reference evidence="2 3" key="1">
    <citation type="journal article" date="2022" name="G3 (Bethesda)">
        <title>Enemy or ally: a genomic approach to elucidate the lifestyle of Phyllosticta citrichinaensis.</title>
        <authorList>
            <person name="Buijs V.A."/>
            <person name="Groenewald J.Z."/>
            <person name="Haridas S."/>
            <person name="LaButti K.M."/>
            <person name="Lipzen A."/>
            <person name="Martin F.M."/>
            <person name="Barry K."/>
            <person name="Grigoriev I.V."/>
            <person name="Crous P.W."/>
            <person name="Seidl M.F."/>
        </authorList>
    </citation>
    <scope>NUCLEOTIDE SEQUENCE [LARGE SCALE GENOMIC DNA]</scope>
    <source>
        <strain evidence="2 3">CBS 129764</strain>
    </source>
</reference>
<keyword evidence="1" id="KW-0812">Transmembrane</keyword>
<feature type="transmembrane region" description="Helical" evidence="1">
    <location>
        <begin position="43"/>
        <end position="66"/>
    </location>
</feature>
<keyword evidence="1" id="KW-1133">Transmembrane helix</keyword>
<dbReference type="EMBL" id="JBBWUH010000005">
    <property type="protein sequence ID" value="KAK8167048.1"/>
    <property type="molecule type" value="Genomic_DNA"/>
</dbReference>
<gene>
    <name evidence="2" type="ORF">IWX90DRAFT_233267</name>
</gene>
<dbReference type="Proteomes" id="UP001456524">
    <property type="component" value="Unassembled WGS sequence"/>
</dbReference>
<sequence length="190" mass="20757">MPARAPAGDVSRELTCGERSATQRIESKLFKSIAGASERVLEIFAIVVAVVMLWWWCGFAGTLLLLRTSCLHCLYLCMYLLHTYGALLMLVNNATARAPSLAPRARSFAAPAHCTTTFSSGRSPPVSSSNIIASSLPLSFISGLHPQKHHCFFAVRLSASSERAASAYSPPLCSDQRMSDLRIWRAGKRR</sequence>
<organism evidence="2 3">
    <name type="scientific">Phyllosticta citrichinensis</name>
    <dbReference type="NCBI Taxonomy" id="1130410"/>
    <lineage>
        <taxon>Eukaryota</taxon>
        <taxon>Fungi</taxon>
        <taxon>Dikarya</taxon>
        <taxon>Ascomycota</taxon>
        <taxon>Pezizomycotina</taxon>
        <taxon>Dothideomycetes</taxon>
        <taxon>Dothideomycetes incertae sedis</taxon>
        <taxon>Botryosphaeriales</taxon>
        <taxon>Phyllostictaceae</taxon>
        <taxon>Phyllosticta</taxon>
    </lineage>
</organism>
<evidence type="ECO:0000256" key="1">
    <source>
        <dbReference type="SAM" id="Phobius"/>
    </source>
</evidence>
<protein>
    <submittedName>
        <fullName evidence="2">Uncharacterized protein</fullName>
    </submittedName>
</protein>
<proteinExistence type="predicted"/>
<evidence type="ECO:0000313" key="2">
    <source>
        <dbReference type="EMBL" id="KAK8167048.1"/>
    </source>
</evidence>
<keyword evidence="3" id="KW-1185">Reference proteome</keyword>
<accession>A0ABR1XUZ3</accession>
<feature type="transmembrane region" description="Helical" evidence="1">
    <location>
        <begin position="73"/>
        <end position="91"/>
    </location>
</feature>